<dbReference type="AlphaFoldDB" id="A0A5B7FPQ4"/>
<accession>A0A5B7FPQ4</accession>
<proteinExistence type="predicted"/>
<organism evidence="1 2">
    <name type="scientific">Portunus trituberculatus</name>
    <name type="common">Swimming crab</name>
    <name type="synonym">Neptunus trituberculatus</name>
    <dbReference type="NCBI Taxonomy" id="210409"/>
    <lineage>
        <taxon>Eukaryota</taxon>
        <taxon>Metazoa</taxon>
        <taxon>Ecdysozoa</taxon>
        <taxon>Arthropoda</taxon>
        <taxon>Crustacea</taxon>
        <taxon>Multicrustacea</taxon>
        <taxon>Malacostraca</taxon>
        <taxon>Eumalacostraca</taxon>
        <taxon>Eucarida</taxon>
        <taxon>Decapoda</taxon>
        <taxon>Pleocyemata</taxon>
        <taxon>Brachyura</taxon>
        <taxon>Eubrachyura</taxon>
        <taxon>Portunoidea</taxon>
        <taxon>Portunidae</taxon>
        <taxon>Portuninae</taxon>
        <taxon>Portunus</taxon>
    </lineage>
</organism>
<gene>
    <name evidence="1" type="ORF">E2C01_041182</name>
</gene>
<keyword evidence="2" id="KW-1185">Reference proteome</keyword>
<comment type="caution">
    <text evidence="1">The sequence shown here is derived from an EMBL/GenBank/DDBJ whole genome shotgun (WGS) entry which is preliminary data.</text>
</comment>
<name>A0A5B7FPQ4_PORTR</name>
<evidence type="ECO:0000313" key="1">
    <source>
        <dbReference type="EMBL" id="MPC47436.1"/>
    </source>
</evidence>
<dbReference type="EMBL" id="VSRR010007737">
    <property type="protein sequence ID" value="MPC47436.1"/>
    <property type="molecule type" value="Genomic_DNA"/>
</dbReference>
<reference evidence="1 2" key="1">
    <citation type="submission" date="2019-05" db="EMBL/GenBank/DDBJ databases">
        <title>Another draft genome of Portunus trituberculatus and its Hox gene families provides insights of decapod evolution.</title>
        <authorList>
            <person name="Jeong J.-H."/>
            <person name="Song I."/>
            <person name="Kim S."/>
            <person name="Choi T."/>
            <person name="Kim D."/>
            <person name="Ryu S."/>
            <person name="Kim W."/>
        </authorList>
    </citation>
    <scope>NUCLEOTIDE SEQUENCE [LARGE SCALE GENOMIC DNA]</scope>
    <source>
        <tissue evidence="1">Muscle</tissue>
    </source>
</reference>
<evidence type="ECO:0000313" key="2">
    <source>
        <dbReference type="Proteomes" id="UP000324222"/>
    </source>
</evidence>
<sequence>MAPSLSHCKVKTFLNIFKGEWDKISTLLTGETLLKNQLIISVALETNRGEREQSVSEYRTRVSHCVVFACPWTVELLGQPGSDGVGGPCVHGGAATDPVPMHREKFCKLMRFLPLCRVSSLNL</sequence>
<protein>
    <submittedName>
        <fullName evidence="1">Uncharacterized protein</fullName>
    </submittedName>
</protein>
<dbReference type="Proteomes" id="UP000324222">
    <property type="component" value="Unassembled WGS sequence"/>
</dbReference>